<dbReference type="PANTHER" id="PTHR30580">
    <property type="entry name" value="PRIMOSOMAL PROTEIN N"/>
    <property type="match status" value="1"/>
</dbReference>
<dbReference type="GO" id="GO:0006310">
    <property type="term" value="P:DNA recombination"/>
    <property type="evidence" value="ECO:0007669"/>
    <property type="project" value="TreeGrafter"/>
</dbReference>
<keyword evidence="1" id="KW-0547">Nucleotide-binding</keyword>
<protein>
    <submittedName>
        <fullName evidence="5">Unannotated protein</fullName>
    </submittedName>
</protein>
<organism evidence="5">
    <name type="scientific">freshwater metagenome</name>
    <dbReference type="NCBI Taxonomy" id="449393"/>
    <lineage>
        <taxon>unclassified sequences</taxon>
        <taxon>metagenomes</taxon>
        <taxon>ecological metagenomes</taxon>
    </lineage>
</organism>
<accession>A0A6J6JCE5</accession>
<evidence type="ECO:0000256" key="2">
    <source>
        <dbReference type="ARBA" id="ARBA00022840"/>
    </source>
</evidence>
<gene>
    <name evidence="5" type="ORF">UFOPK2001_00720</name>
</gene>
<dbReference type="AlphaFoldDB" id="A0A6J6JCE5"/>
<dbReference type="InterPro" id="IPR042115">
    <property type="entry name" value="PriA_3primeBD_sf"/>
</dbReference>
<evidence type="ECO:0000256" key="3">
    <source>
        <dbReference type="ARBA" id="ARBA00023125"/>
    </source>
</evidence>
<dbReference type="Gene3D" id="3.40.1440.60">
    <property type="entry name" value="PriA, 3(prime) DNA-binding domain"/>
    <property type="match status" value="1"/>
</dbReference>
<dbReference type="InterPro" id="IPR027417">
    <property type="entry name" value="P-loop_NTPase"/>
</dbReference>
<dbReference type="PANTHER" id="PTHR30580:SF0">
    <property type="entry name" value="PRIMOSOMAL PROTEIN N"/>
    <property type="match status" value="1"/>
</dbReference>
<keyword evidence="2" id="KW-0067">ATP-binding</keyword>
<dbReference type="Pfam" id="PF17764">
    <property type="entry name" value="PriA_3primeBD"/>
    <property type="match status" value="1"/>
</dbReference>
<dbReference type="EMBL" id="CAEZVN010000060">
    <property type="protein sequence ID" value="CAB4634103.1"/>
    <property type="molecule type" value="Genomic_DNA"/>
</dbReference>
<proteinExistence type="predicted"/>
<sequence>MTGFGVARVAIDSPLPQLDRLFDYEVTEALRGEITVGSRVRVPFGRGAGLSDGFVVELVKESEFAGKLARLEDLVSPVSVLTPEIYRLCRAVADRQAVTIADVFKLAIPTRSVAVEKKWLASGAPLDTTPIRRIGTGQRSFVFVEPRTNELGPIWVQQLVSRAIANLEAGESTILVVPDYRDQAVLLSELSKKTAAENIVDYTSQQTNSLRYSAFLRCLTPAAAVVVGSRAALYAPVTNLGEIVIWDDGDSNLQEPTSPYSNARDVALIRQSQTGVNLLFAAHARSSEIERLVEIGYLQDISIPFAVPKLAISETNARVDSLAWQAIRRALENGDSVLVQVASRGQSVSAYCSGCGDRAKCVNCAGPLWIDSQNQPRCRWCNAHNLGFSCPACGDRGLKQGRAGATRTSAEFGKAFPGIKIIESNGENRLERVPTGKQIVVSTPGAEPRVDGGYGAVVLLDCNELLSRDNLRASEDAIRIWSNAIALMKSGGLAVAVGLQGFLGQKFALWSQAELAQHEYQSRAELRFPPFIRMASLSGERDLLSKVLESLPEDIEILGPMPVTAKNAAVDDWRALIRYEYSQGGTLATTLKAQVLLATAGSKRVSAKSGRAQRPIQIKMDTVI</sequence>
<dbReference type="GO" id="GO:0043138">
    <property type="term" value="F:3'-5' DNA helicase activity"/>
    <property type="evidence" value="ECO:0007669"/>
    <property type="project" value="TreeGrafter"/>
</dbReference>
<name>A0A6J6JCE5_9ZZZZ</name>
<evidence type="ECO:0000256" key="1">
    <source>
        <dbReference type="ARBA" id="ARBA00022741"/>
    </source>
</evidence>
<evidence type="ECO:0000259" key="4">
    <source>
        <dbReference type="Pfam" id="PF17764"/>
    </source>
</evidence>
<keyword evidence="3" id="KW-0238">DNA-binding</keyword>
<evidence type="ECO:0000313" key="5">
    <source>
        <dbReference type="EMBL" id="CAB4634103.1"/>
    </source>
</evidence>
<reference evidence="5" key="1">
    <citation type="submission" date="2020-05" db="EMBL/GenBank/DDBJ databases">
        <authorList>
            <person name="Chiriac C."/>
            <person name="Salcher M."/>
            <person name="Ghai R."/>
            <person name="Kavagutti S V."/>
        </authorList>
    </citation>
    <scope>NUCLEOTIDE SEQUENCE</scope>
</reference>
<dbReference type="GO" id="GO:0005524">
    <property type="term" value="F:ATP binding"/>
    <property type="evidence" value="ECO:0007669"/>
    <property type="project" value="UniProtKB-KW"/>
</dbReference>
<feature type="domain" description="Primosomal protein N' 3' DNA-binding" evidence="4">
    <location>
        <begin position="8"/>
        <end position="109"/>
    </location>
</feature>
<dbReference type="Gene3D" id="3.40.50.300">
    <property type="entry name" value="P-loop containing nucleotide triphosphate hydrolases"/>
    <property type="match status" value="1"/>
</dbReference>
<dbReference type="GO" id="GO:0003677">
    <property type="term" value="F:DNA binding"/>
    <property type="evidence" value="ECO:0007669"/>
    <property type="project" value="UniProtKB-KW"/>
</dbReference>
<dbReference type="InterPro" id="IPR041222">
    <property type="entry name" value="PriA_3primeBD"/>
</dbReference>
<dbReference type="GO" id="GO:0006302">
    <property type="term" value="P:double-strand break repair"/>
    <property type="evidence" value="ECO:0007669"/>
    <property type="project" value="TreeGrafter"/>
</dbReference>
<dbReference type="GO" id="GO:0006270">
    <property type="term" value="P:DNA replication initiation"/>
    <property type="evidence" value="ECO:0007669"/>
    <property type="project" value="TreeGrafter"/>
</dbReference>